<evidence type="ECO:0000259" key="1">
    <source>
        <dbReference type="Pfam" id="PF04057"/>
    </source>
</evidence>
<evidence type="ECO:0000313" key="4">
    <source>
        <dbReference type="Proteomes" id="UP001497623"/>
    </source>
</evidence>
<sequence>MADRLTKGAIAVIFEGRIPKGPVALQLLDIYHIRDVPDDRYRLYVSDGQWTSSEVWLKITLNGMVTSGEITQYCIIEISQCALNENKSCMLIHGLRVLESGAAVGKKLGDPNFYYFNNVDMSPEARKVAKSVHQPPIPLTRGVLPDIFNGCIDIPVCLVLQVLSVTCYACEKPMRFRLTVSDGQWSNGSNISVMLDIRLNEMAVSKDIYPKCIIKFKRFTCGLLPIDAKVESFIEIIDLVVLQSSDDVGHIIGDPQDFNLDKRVKDTNTNAADAKPQYQPLPSLAQHHWVKAFKKRGIYIKEAKHGTEKHIWHNETKYE</sequence>
<dbReference type="EMBL" id="CAXKWB010007464">
    <property type="protein sequence ID" value="CAL4087287.1"/>
    <property type="molecule type" value="Genomic_DNA"/>
</dbReference>
<dbReference type="InterPro" id="IPR012340">
    <property type="entry name" value="NA-bd_OB-fold"/>
</dbReference>
<feature type="domain" description="Replication factor-A protein 1 N-terminal" evidence="1">
    <location>
        <begin position="5"/>
        <end position="99"/>
    </location>
</feature>
<protein>
    <recommendedName>
        <fullName evidence="1">Replication factor-A protein 1 N-terminal domain-containing protein</fullName>
    </recommendedName>
</protein>
<dbReference type="Pfam" id="PF04057">
    <property type="entry name" value="Rep-A_N"/>
    <property type="match status" value="2"/>
</dbReference>
<dbReference type="GO" id="GO:0005634">
    <property type="term" value="C:nucleus"/>
    <property type="evidence" value="ECO:0007669"/>
    <property type="project" value="InterPro"/>
</dbReference>
<dbReference type="AlphaFoldDB" id="A0AAV2QHV6"/>
<evidence type="ECO:0000313" key="2">
    <source>
        <dbReference type="EMBL" id="CAL4087284.1"/>
    </source>
</evidence>
<organism evidence="2 4">
    <name type="scientific">Meganyctiphanes norvegica</name>
    <name type="common">Northern krill</name>
    <name type="synonym">Thysanopoda norvegica</name>
    <dbReference type="NCBI Taxonomy" id="48144"/>
    <lineage>
        <taxon>Eukaryota</taxon>
        <taxon>Metazoa</taxon>
        <taxon>Ecdysozoa</taxon>
        <taxon>Arthropoda</taxon>
        <taxon>Crustacea</taxon>
        <taxon>Multicrustacea</taxon>
        <taxon>Malacostraca</taxon>
        <taxon>Eumalacostraca</taxon>
        <taxon>Eucarida</taxon>
        <taxon>Euphausiacea</taxon>
        <taxon>Euphausiidae</taxon>
        <taxon>Meganyctiphanes</taxon>
    </lineage>
</organism>
<dbReference type="SUPFAM" id="SSF50249">
    <property type="entry name" value="Nucleic acid-binding proteins"/>
    <property type="match status" value="2"/>
</dbReference>
<gene>
    <name evidence="2" type="ORF">MNOR_LOCUS13191</name>
    <name evidence="3" type="ORF">MNOR_LOCUS13192</name>
</gene>
<dbReference type="GO" id="GO:0006260">
    <property type="term" value="P:DNA replication"/>
    <property type="evidence" value="ECO:0007669"/>
    <property type="project" value="InterPro"/>
</dbReference>
<dbReference type="EMBL" id="CAXKWB010007464">
    <property type="protein sequence ID" value="CAL4087284.1"/>
    <property type="molecule type" value="Genomic_DNA"/>
</dbReference>
<evidence type="ECO:0000313" key="3">
    <source>
        <dbReference type="EMBL" id="CAL4087287.1"/>
    </source>
</evidence>
<name>A0AAV2QHV6_MEGNR</name>
<reference evidence="2 4" key="1">
    <citation type="submission" date="2024-05" db="EMBL/GenBank/DDBJ databases">
        <authorList>
            <person name="Wallberg A."/>
        </authorList>
    </citation>
    <scope>NUCLEOTIDE SEQUENCE [LARGE SCALE GENOMIC DNA]</scope>
</reference>
<keyword evidence="4" id="KW-1185">Reference proteome</keyword>
<dbReference type="InterPro" id="IPR007199">
    <property type="entry name" value="Rep_factor-A_N"/>
</dbReference>
<dbReference type="GO" id="GO:0003677">
    <property type="term" value="F:DNA binding"/>
    <property type="evidence" value="ECO:0007669"/>
    <property type="project" value="InterPro"/>
</dbReference>
<proteinExistence type="predicted"/>
<dbReference type="Gene3D" id="2.40.50.140">
    <property type="entry name" value="Nucleic acid-binding proteins"/>
    <property type="match status" value="2"/>
</dbReference>
<comment type="caution">
    <text evidence="2">The sequence shown here is derived from an EMBL/GenBank/DDBJ whole genome shotgun (WGS) entry which is preliminary data.</text>
</comment>
<feature type="domain" description="Replication factor-A protein 1 N-terminal" evidence="1">
    <location>
        <begin position="139"/>
        <end position="226"/>
    </location>
</feature>
<dbReference type="Proteomes" id="UP001497623">
    <property type="component" value="Unassembled WGS sequence"/>
</dbReference>
<accession>A0AAV2QHV6</accession>